<dbReference type="EMBL" id="CXPG01000020">
    <property type="protein sequence ID" value="CTQ33821.1"/>
    <property type="molecule type" value="Genomic_DNA"/>
</dbReference>
<keyword evidence="2 6" id="KW-0227">DNA damage</keyword>
<evidence type="ECO:0000256" key="7">
    <source>
        <dbReference type="SAM" id="MobiDB-lite"/>
    </source>
</evidence>
<evidence type="ECO:0000256" key="6">
    <source>
        <dbReference type="HAMAP-Rule" id="MF_00031"/>
    </source>
</evidence>
<evidence type="ECO:0000256" key="5">
    <source>
        <dbReference type="ARBA" id="ARBA00023204"/>
    </source>
</evidence>
<dbReference type="AlphaFoldDB" id="A0A0M6XUC8"/>
<dbReference type="Gene3D" id="2.40.50.140">
    <property type="entry name" value="Nucleic acid-binding proteins"/>
    <property type="match status" value="1"/>
</dbReference>
<dbReference type="InterPro" id="IPR013849">
    <property type="entry name" value="DNA_helicase_Holl-junc_RuvA_I"/>
</dbReference>
<comment type="similarity">
    <text evidence="6">Belongs to the RuvA family.</text>
</comment>
<feature type="region of interest" description="Domain III" evidence="6">
    <location>
        <begin position="158"/>
        <end position="209"/>
    </location>
</feature>
<feature type="region of interest" description="Domain I" evidence="6">
    <location>
        <begin position="1"/>
        <end position="64"/>
    </location>
</feature>
<sequence>MIGRLTGRLDWKGSDQVLLDVQGVGYVVHCSERTVAALPPVKSPCALWTELLVREDLLQLFGFLTVQEREWHRLLTSVQGIGARGSLAILGTLGVDGVGRAIAMGDANAIKAAPGVGPKIAQRVVLELKGKAPAMMAMEGGDVRPPAPDAPAAPPSDTKAAAQSEALSALTNLGYAPVDAARAVAEAAGGASDTQGIIRSALKLLAPKE</sequence>
<keyword evidence="10" id="KW-0378">Hydrolase</keyword>
<comment type="subunit">
    <text evidence="6">Homotetramer. Forms an RuvA(8)-RuvB(12)-Holliday junction (HJ) complex. HJ DNA is sandwiched between 2 RuvA tetramers; dsDNA enters through RuvA and exits via RuvB. An RuvB hexamer assembles on each DNA strand where it exits the tetramer. Each RuvB hexamer is contacted by two RuvA subunits (via domain III) on 2 adjacent RuvB subunits; this complex drives branch migration. In the full resolvosome a probable DNA-RuvA(4)-RuvB(12)-RuvC(2) complex forms which resolves the HJ.</text>
</comment>
<evidence type="ECO:0000259" key="8">
    <source>
        <dbReference type="Pfam" id="PF01330"/>
    </source>
</evidence>
<keyword evidence="4 6" id="KW-0233">DNA recombination</keyword>
<evidence type="ECO:0000256" key="1">
    <source>
        <dbReference type="ARBA" id="ARBA00022490"/>
    </source>
</evidence>
<comment type="function">
    <text evidence="6">The RuvA-RuvB-RuvC complex processes Holliday junction (HJ) DNA during genetic recombination and DNA repair, while the RuvA-RuvB complex plays an important role in the rescue of blocked DNA replication forks via replication fork reversal (RFR). RuvA specifically binds to HJ cruciform DNA, conferring on it an open structure. The RuvB hexamer acts as an ATP-dependent pump, pulling dsDNA into and through the RuvAB complex. HJ branch migration allows RuvC to scan DNA until it finds its consensus sequence, where it cleaves and resolves the cruciform DNA.</text>
</comment>
<feature type="region of interest" description="Disordered" evidence="7">
    <location>
        <begin position="138"/>
        <end position="163"/>
    </location>
</feature>
<keyword evidence="10" id="KW-0547">Nucleotide-binding</keyword>
<keyword evidence="3 6" id="KW-0238">DNA-binding</keyword>
<evidence type="ECO:0000313" key="10">
    <source>
        <dbReference type="EMBL" id="CTQ33821.1"/>
    </source>
</evidence>
<keyword evidence="1 6" id="KW-0963">Cytoplasm</keyword>
<dbReference type="GO" id="GO:0005737">
    <property type="term" value="C:cytoplasm"/>
    <property type="evidence" value="ECO:0007669"/>
    <property type="project" value="UniProtKB-SubCell"/>
</dbReference>
<accession>A0A0M6XUC8</accession>
<feature type="domain" description="DNA helicase Holliday junction RuvA type" evidence="8">
    <location>
        <begin position="1"/>
        <end position="62"/>
    </location>
</feature>
<dbReference type="Gene3D" id="1.10.150.20">
    <property type="entry name" value="5' to 3' exonuclease, C-terminal subdomain"/>
    <property type="match status" value="1"/>
</dbReference>
<evidence type="ECO:0000256" key="2">
    <source>
        <dbReference type="ARBA" id="ARBA00022763"/>
    </source>
</evidence>
<comment type="domain">
    <text evidence="6">Has three domains with a flexible linker between the domains II and III and assumes an 'L' shape. Domain III is highly mobile and contacts RuvB.</text>
</comment>
<keyword evidence="10" id="KW-0347">Helicase</keyword>
<feature type="domain" description="Holliday junction DNA helicase RuvA C-terminal" evidence="9">
    <location>
        <begin position="162"/>
        <end position="206"/>
    </location>
</feature>
<feature type="compositionally biased region" description="Pro residues" evidence="7">
    <location>
        <begin position="145"/>
        <end position="154"/>
    </location>
</feature>
<comment type="subcellular location">
    <subcellularLocation>
        <location evidence="6">Cytoplasm</location>
    </subcellularLocation>
</comment>
<dbReference type="InterPro" id="IPR011114">
    <property type="entry name" value="RuvA_C"/>
</dbReference>
<dbReference type="InterPro" id="IPR010994">
    <property type="entry name" value="RuvA_2-like"/>
</dbReference>
<gene>
    <name evidence="6 10" type="primary">ruvA</name>
    <name evidence="10" type="ORF">JAN5088_02607</name>
</gene>
<dbReference type="GO" id="GO:0006310">
    <property type="term" value="P:DNA recombination"/>
    <property type="evidence" value="ECO:0007669"/>
    <property type="project" value="UniProtKB-UniRule"/>
</dbReference>
<organism evidence="10 11">
    <name type="scientific">Jannaschia rubra</name>
    <dbReference type="NCBI Taxonomy" id="282197"/>
    <lineage>
        <taxon>Bacteria</taxon>
        <taxon>Pseudomonadati</taxon>
        <taxon>Pseudomonadota</taxon>
        <taxon>Alphaproteobacteria</taxon>
        <taxon>Rhodobacterales</taxon>
        <taxon>Roseobacteraceae</taxon>
        <taxon>Jannaschia</taxon>
    </lineage>
</organism>
<evidence type="ECO:0000256" key="4">
    <source>
        <dbReference type="ARBA" id="ARBA00023172"/>
    </source>
</evidence>
<dbReference type="Proteomes" id="UP000048908">
    <property type="component" value="Unassembled WGS sequence"/>
</dbReference>
<dbReference type="GO" id="GO:0009379">
    <property type="term" value="C:Holliday junction helicase complex"/>
    <property type="evidence" value="ECO:0007669"/>
    <property type="project" value="InterPro"/>
</dbReference>
<dbReference type="GO" id="GO:0048476">
    <property type="term" value="C:Holliday junction resolvase complex"/>
    <property type="evidence" value="ECO:0007669"/>
    <property type="project" value="UniProtKB-UniRule"/>
</dbReference>
<evidence type="ECO:0000259" key="9">
    <source>
        <dbReference type="Pfam" id="PF07499"/>
    </source>
</evidence>
<name>A0A0M6XUC8_9RHOB</name>
<dbReference type="InterPro" id="IPR012340">
    <property type="entry name" value="NA-bd_OB-fold"/>
</dbReference>
<dbReference type="NCBIfam" id="TIGR00084">
    <property type="entry name" value="ruvA"/>
    <property type="match status" value="1"/>
</dbReference>
<comment type="caution">
    <text evidence="6">Lacks conserved residue(s) required for the propagation of feature annotation.</text>
</comment>
<dbReference type="SUPFAM" id="SSF46929">
    <property type="entry name" value="DNA helicase RuvA subunit, C-terminal domain"/>
    <property type="match status" value="1"/>
</dbReference>
<protein>
    <recommendedName>
        <fullName evidence="6">Holliday junction branch migration complex subunit RuvA</fullName>
    </recommendedName>
</protein>
<keyword evidence="10" id="KW-0067">ATP-binding</keyword>
<dbReference type="Pfam" id="PF01330">
    <property type="entry name" value="RuvA_N"/>
    <property type="match status" value="1"/>
</dbReference>
<dbReference type="HAMAP" id="MF_00031">
    <property type="entry name" value="DNA_HJ_migration_RuvA"/>
    <property type="match status" value="1"/>
</dbReference>
<dbReference type="GO" id="GO:0016787">
    <property type="term" value="F:hydrolase activity"/>
    <property type="evidence" value="ECO:0007669"/>
    <property type="project" value="UniProtKB-KW"/>
</dbReference>
<keyword evidence="5 6" id="KW-0234">DNA repair</keyword>
<dbReference type="InterPro" id="IPR000085">
    <property type="entry name" value="RuvA"/>
</dbReference>
<dbReference type="Pfam" id="PF07499">
    <property type="entry name" value="RuvA_C"/>
    <property type="match status" value="1"/>
</dbReference>
<dbReference type="GO" id="GO:0000400">
    <property type="term" value="F:four-way junction DNA binding"/>
    <property type="evidence" value="ECO:0007669"/>
    <property type="project" value="UniProtKB-UniRule"/>
</dbReference>
<dbReference type="OrthoDB" id="5293449at2"/>
<evidence type="ECO:0000256" key="3">
    <source>
        <dbReference type="ARBA" id="ARBA00023125"/>
    </source>
</evidence>
<dbReference type="InterPro" id="IPR036267">
    <property type="entry name" value="RuvA_C_sf"/>
</dbReference>
<dbReference type="GO" id="GO:0006281">
    <property type="term" value="P:DNA repair"/>
    <property type="evidence" value="ECO:0007669"/>
    <property type="project" value="UniProtKB-UniRule"/>
</dbReference>
<dbReference type="SUPFAM" id="SSF50249">
    <property type="entry name" value="Nucleic acid-binding proteins"/>
    <property type="match status" value="1"/>
</dbReference>
<proteinExistence type="inferred from homology"/>
<dbReference type="STRING" id="282197.SAMN04488517_102657"/>
<dbReference type="GO" id="GO:0005524">
    <property type="term" value="F:ATP binding"/>
    <property type="evidence" value="ECO:0007669"/>
    <property type="project" value="InterPro"/>
</dbReference>
<evidence type="ECO:0000313" key="11">
    <source>
        <dbReference type="Proteomes" id="UP000048908"/>
    </source>
</evidence>
<dbReference type="Pfam" id="PF14520">
    <property type="entry name" value="HHH_5"/>
    <property type="match status" value="1"/>
</dbReference>
<reference evidence="10 11" key="1">
    <citation type="submission" date="2015-07" db="EMBL/GenBank/DDBJ databases">
        <authorList>
            <person name="Noorani M."/>
        </authorList>
    </citation>
    <scope>NUCLEOTIDE SEQUENCE [LARGE SCALE GENOMIC DNA]</scope>
    <source>
        <strain evidence="10 11">CECT 5088</strain>
    </source>
</reference>
<dbReference type="RefSeq" id="WP_055683184.1">
    <property type="nucleotide sequence ID" value="NZ_CANMUL010000001.1"/>
</dbReference>
<dbReference type="SUPFAM" id="SSF47781">
    <property type="entry name" value="RuvA domain 2-like"/>
    <property type="match status" value="1"/>
</dbReference>
<dbReference type="GO" id="GO:0009378">
    <property type="term" value="F:four-way junction helicase activity"/>
    <property type="evidence" value="ECO:0007669"/>
    <property type="project" value="InterPro"/>
</dbReference>
<dbReference type="Gene3D" id="1.10.8.10">
    <property type="entry name" value="DNA helicase RuvA subunit, C-terminal domain"/>
    <property type="match status" value="1"/>
</dbReference>
<keyword evidence="11" id="KW-1185">Reference proteome</keyword>